<comment type="similarity">
    <text evidence="2">Belongs to the eukaryotic ATPase subunit F6 family.</text>
</comment>
<comment type="function">
    <text evidence="11">Subunit F6, of the mitochondrial membrane ATP synthase complex (F(1)F(0) ATP synthase or Complex V) that produces ATP from ADP in the presence of a proton gradient across the membrane which is generated by electron transport complexes of the respiratory chain. ATP synthase complex consist of a soluble F(1) head domain - the catalytic core - and a membrane F(1) domain - the membrane proton channel. These two domains are linked by a central stalk rotating inside the F(1) region and a stationary peripheral stalk. During catalysis, ATP synthesis in the catalytic domain of F(1) is coupled via a rotary mechanism of the central stalk subunits to proton translocation. In vivo, can only synthesize ATP although its ATP hydrolase activity can be activated artificially in vitro. Part of the complex F(0) domain. Part of the complex F(0) domain and the peripheric stalk, which acts as a stator to hold the catalytic alpha(3)beta(3) subcomplex and subunit a/ATP6 static relative to the rotary elements.</text>
</comment>
<keyword evidence="16" id="KW-1185">Reference proteome</keyword>
<keyword evidence="3" id="KW-0813">Transport</keyword>
<dbReference type="GO" id="GO:0045259">
    <property type="term" value="C:proton-transporting ATP synthase complex"/>
    <property type="evidence" value="ECO:0007669"/>
    <property type="project" value="UniProtKB-KW"/>
</dbReference>
<dbReference type="InterPro" id="IPR008387">
    <property type="entry name" value="ATP_synth_f6_mt"/>
</dbReference>
<dbReference type="GO" id="GO:0015078">
    <property type="term" value="F:proton transmembrane transporter activity"/>
    <property type="evidence" value="ECO:0007669"/>
    <property type="project" value="InterPro"/>
</dbReference>
<name>A0AAZ3PBR9_ONCTS</name>
<protein>
    <recommendedName>
        <fullName evidence="13">ATP synthase peripheral stalk subunit F6, mitochondrial</fullName>
    </recommendedName>
    <alternativeName>
        <fullName evidence="10">ATP synthase peripheral stalk subunit F6</fullName>
    </alternativeName>
</protein>
<dbReference type="Pfam" id="PF05511">
    <property type="entry name" value="ATP-synt_F6"/>
    <property type="match status" value="1"/>
</dbReference>
<comment type="subcellular location">
    <subcellularLocation>
        <location evidence="1">Mitochondrion inner membrane</location>
    </subcellularLocation>
</comment>
<dbReference type="FunFam" id="1.10.246.110:FF:000001">
    <property type="entry name" value="ATP synthase-coupling factor 6, mitochondrial"/>
    <property type="match status" value="1"/>
</dbReference>
<reference evidence="15" key="2">
    <citation type="submission" date="2025-08" db="UniProtKB">
        <authorList>
            <consortium name="Ensembl"/>
        </authorList>
    </citation>
    <scope>IDENTIFICATION</scope>
</reference>
<dbReference type="Proteomes" id="UP000694402">
    <property type="component" value="Unassembled WGS sequence"/>
</dbReference>
<evidence type="ECO:0000256" key="5">
    <source>
        <dbReference type="ARBA" id="ARBA00022781"/>
    </source>
</evidence>
<evidence type="ECO:0000256" key="6">
    <source>
        <dbReference type="ARBA" id="ARBA00022792"/>
    </source>
</evidence>
<evidence type="ECO:0000256" key="10">
    <source>
        <dbReference type="ARBA" id="ARBA00029863"/>
    </source>
</evidence>
<feature type="compositionally biased region" description="Basic residues" evidence="14">
    <location>
        <begin position="40"/>
        <end position="49"/>
    </location>
</feature>
<keyword evidence="5" id="KW-0375">Hydrogen ion transport</keyword>
<keyword evidence="6" id="KW-0999">Mitochondrion inner membrane</keyword>
<dbReference type="InterPro" id="IPR036204">
    <property type="entry name" value="ATP_synth_f6_sf_mt"/>
</dbReference>
<keyword evidence="4" id="KW-0138">CF(0)</keyword>
<dbReference type="Gene3D" id="1.10.246.110">
    <property type="entry name" value="Mitochondrial ATP synthase-coupling factor 6"/>
    <property type="match status" value="1"/>
</dbReference>
<dbReference type="SUPFAM" id="SSF111357">
    <property type="entry name" value="Mitochondrial ATP synthase coupling factor 6"/>
    <property type="match status" value="1"/>
</dbReference>
<evidence type="ECO:0000256" key="4">
    <source>
        <dbReference type="ARBA" id="ARBA00022547"/>
    </source>
</evidence>
<feature type="region of interest" description="Disordered" evidence="14">
    <location>
        <begin position="34"/>
        <end position="55"/>
    </location>
</feature>
<keyword evidence="7" id="KW-0406">Ion transport</keyword>
<evidence type="ECO:0000256" key="3">
    <source>
        <dbReference type="ARBA" id="ARBA00022448"/>
    </source>
</evidence>
<dbReference type="AlphaFoldDB" id="A0AAZ3PBR9"/>
<reference evidence="15" key="3">
    <citation type="submission" date="2025-09" db="UniProtKB">
        <authorList>
            <consortium name="Ensembl"/>
        </authorList>
    </citation>
    <scope>IDENTIFICATION</scope>
</reference>
<evidence type="ECO:0000256" key="14">
    <source>
        <dbReference type="SAM" id="MobiDB-lite"/>
    </source>
</evidence>
<evidence type="ECO:0000256" key="11">
    <source>
        <dbReference type="ARBA" id="ARBA00059339"/>
    </source>
</evidence>
<reference evidence="16" key="1">
    <citation type="journal article" date="2018" name="PLoS ONE">
        <title>Chinook salmon (Oncorhynchus tshawytscha) genome and transcriptome.</title>
        <authorList>
            <person name="Christensen K.A."/>
            <person name="Leong J.S."/>
            <person name="Sakhrani D."/>
            <person name="Biagi C.A."/>
            <person name="Minkley D.R."/>
            <person name="Withler R.E."/>
            <person name="Rondeau E.B."/>
            <person name="Koop B.F."/>
            <person name="Devlin R.H."/>
        </authorList>
    </citation>
    <scope>NUCLEOTIDE SEQUENCE [LARGE SCALE GENOMIC DNA]</scope>
</reference>
<evidence type="ECO:0000256" key="2">
    <source>
        <dbReference type="ARBA" id="ARBA00007346"/>
    </source>
</evidence>
<dbReference type="GO" id="GO:0005743">
    <property type="term" value="C:mitochondrial inner membrane"/>
    <property type="evidence" value="ECO:0007669"/>
    <property type="project" value="UniProtKB-SubCell"/>
</dbReference>
<evidence type="ECO:0000256" key="1">
    <source>
        <dbReference type="ARBA" id="ARBA00004273"/>
    </source>
</evidence>
<evidence type="ECO:0000256" key="7">
    <source>
        <dbReference type="ARBA" id="ARBA00023065"/>
    </source>
</evidence>
<organism evidence="15 16">
    <name type="scientific">Oncorhynchus tshawytscha</name>
    <name type="common">Chinook salmon</name>
    <name type="synonym">Salmo tshawytscha</name>
    <dbReference type="NCBI Taxonomy" id="74940"/>
    <lineage>
        <taxon>Eukaryota</taxon>
        <taxon>Metazoa</taxon>
        <taxon>Chordata</taxon>
        <taxon>Craniata</taxon>
        <taxon>Vertebrata</taxon>
        <taxon>Euteleostomi</taxon>
        <taxon>Actinopterygii</taxon>
        <taxon>Neopterygii</taxon>
        <taxon>Teleostei</taxon>
        <taxon>Protacanthopterygii</taxon>
        <taxon>Salmoniformes</taxon>
        <taxon>Salmonidae</taxon>
        <taxon>Salmoninae</taxon>
        <taxon>Oncorhynchus</taxon>
    </lineage>
</organism>
<evidence type="ECO:0000256" key="8">
    <source>
        <dbReference type="ARBA" id="ARBA00023128"/>
    </source>
</evidence>
<evidence type="ECO:0000313" key="16">
    <source>
        <dbReference type="Proteomes" id="UP000694402"/>
    </source>
</evidence>
<dbReference type="Ensembl" id="ENSOTST00005182397.1">
    <property type="protein sequence ID" value="ENSOTSP00005114031.1"/>
    <property type="gene ID" value="ENSOTSG00005033294.2"/>
</dbReference>
<dbReference type="PANTHER" id="PTHR12441:SF14">
    <property type="entry name" value="ATP SYNTHASE-COUPLING FACTOR 6, MITOCHONDRIAL"/>
    <property type="match status" value="1"/>
</dbReference>
<evidence type="ECO:0000313" key="15">
    <source>
        <dbReference type="Ensembl" id="ENSOTSP00005114031.1"/>
    </source>
</evidence>
<dbReference type="PANTHER" id="PTHR12441">
    <property type="entry name" value="ATP SYNTHASE COUPLING FACTOR 6, MITOCHONDRIAL"/>
    <property type="match status" value="1"/>
</dbReference>
<dbReference type="GeneTree" id="ENSGT00390000008902"/>
<gene>
    <name evidence="15" type="primary">LOC112243239</name>
</gene>
<accession>A0AAZ3PBR9</accession>
<evidence type="ECO:0000256" key="12">
    <source>
        <dbReference type="ARBA" id="ARBA00064647"/>
    </source>
</evidence>
<keyword evidence="8" id="KW-0496">Mitochondrion</keyword>
<proteinExistence type="inferred from homology"/>
<dbReference type="GO" id="GO:0015986">
    <property type="term" value="P:proton motive force-driven ATP synthesis"/>
    <property type="evidence" value="ECO:0007669"/>
    <property type="project" value="InterPro"/>
</dbReference>
<keyword evidence="9" id="KW-0472">Membrane</keyword>
<evidence type="ECO:0000256" key="13">
    <source>
        <dbReference type="ARBA" id="ARBA00073749"/>
    </source>
</evidence>
<comment type="subunit">
    <text evidence="12">Component of the ATP synthase complex composed at least of ATP5F1A/subunit alpha, ATP5F1B/subunit beta, ATP5MC1/subunit c (homooctomer), MT-ATP6/subunit a, MT-ATP8/subunit 8, ATP5ME/subunit e, ATP5MF/subunit f, ATP5MG/subunit g, ATP5MK/subunit k, ATP5MJ/subunit j, ATP5F1C/subunit gamma, ATP5F1D/subunit delta, ATP5F1E/subunit epsilon, ATP5PF/subunit F6, ATP5PB/subunit b, ATP5PD/subunit d, ATP5PO/subunit OSCP. ATP synthase complex consists of a soluble F(1) head domain (subunits alpha(3) and beta(3)) - the catalytic core - and a membrane F(0) domain - the membrane proton channel (subunits c, a, 8, e, f, g, k and j). These two domains are linked by a central stalk (subunits gamma, delta, and epsilon) rotating inside the F1 region and a stationary peripheral stalk (subunits F6, b, d, and OSCP).</text>
</comment>
<sequence length="348" mass="35609">MSAKMAASLLRIVRLGSTKCVQAERWSAPAAAALCTKAGGPKKPKKSSSGKKSQGKTYFDLEKLVPHRKYVEFPKKEMTPAAAVELVAAPKPVEAAAAEPIVAAAEAVPAPAAVEATPIVDTVAPATEAIVESAALVAKATPVVEAAASVAEAAPVAAEGAPIFEALSVADTPVEAIPEAAAPAEAVAEAAPVEAAPVEAIVEVLVESATIEGAAEALVEVVAEVVTVAAPIEAAAEALIEAVVEVVAEAAQVESAAEELIAEPPAEAERIEAPEVQLDPIQKLFLDSIREYSSKSVASGGLVDAGPAYEKNLAEELTKLQRFYGGGDITAFPEFKFTEPKLEEVAPK</sequence>
<evidence type="ECO:0000256" key="9">
    <source>
        <dbReference type="ARBA" id="ARBA00023136"/>
    </source>
</evidence>